<sequence>MGTFSRLARSSDRGGSVSPTTIVTGAGRGVGAAVARALGARGHHVIVNYRTGAADADAVVREVRAAGGSATAAGADVTDPGEVDRLIAGVLAERGRLDTLVVNANTVPPPFAALADLPWETFAAKVDGELAGAFHVTRRALEPMREQRRGRIVYLGSTAADYVGGGRLAHGTAKSALATFARHVAAESARDGISVLTVTPGAVRSPATTALLTGERADALARESVLRRMVEPDDVAAVVALATDPALAAATGSTLRVDGGWSVLVGGPTS</sequence>
<feature type="region of interest" description="Disordered" evidence="2">
    <location>
        <begin position="1"/>
        <end position="20"/>
    </location>
</feature>
<dbReference type="AlphaFoldDB" id="A0A7Z0WFQ2"/>
<dbReference type="PANTHER" id="PTHR42879">
    <property type="entry name" value="3-OXOACYL-(ACYL-CARRIER-PROTEIN) REDUCTASE"/>
    <property type="match status" value="1"/>
</dbReference>
<dbReference type="Proteomes" id="UP000185696">
    <property type="component" value="Unassembled WGS sequence"/>
</dbReference>
<reference evidence="4 5" key="1">
    <citation type="submission" date="2016-12" db="EMBL/GenBank/DDBJ databases">
        <title>The draft genome sequence of Actinophytocola xinjiangensis.</title>
        <authorList>
            <person name="Wang W."/>
            <person name="Yuan L."/>
        </authorList>
    </citation>
    <scope>NUCLEOTIDE SEQUENCE [LARGE SCALE GENOMIC DNA]</scope>
    <source>
        <strain evidence="4 5">CGMCC 4.4663</strain>
    </source>
</reference>
<name>A0A7Z0WFQ2_9PSEU</name>
<accession>A0A7Z0WFQ2</accession>
<evidence type="ECO:0000313" key="4">
    <source>
        <dbReference type="EMBL" id="OLF05811.1"/>
    </source>
</evidence>
<dbReference type="InterPro" id="IPR036291">
    <property type="entry name" value="NAD(P)-bd_dom_sf"/>
</dbReference>
<evidence type="ECO:0000313" key="5">
    <source>
        <dbReference type="Proteomes" id="UP000185696"/>
    </source>
</evidence>
<dbReference type="InterPro" id="IPR057326">
    <property type="entry name" value="KR_dom"/>
</dbReference>
<dbReference type="InterPro" id="IPR050259">
    <property type="entry name" value="SDR"/>
</dbReference>
<feature type="domain" description="Ketoreductase" evidence="3">
    <location>
        <begin position="19"/>
        <end position="201"/>
    </location>
</feature>
<comment type="caution">
    <text evidence="4">The sequence shown here is derived from an EMBL/GenBank/DDBJ whole genome shotgun (WGS) entry which is preliminary data.</text>
</comment>
<dbReference type="SUPFAM" id="SSF51735">
    <property type="entry name" value="NAD(P)-binding Rossmann-fold domains"/>
    <property type="match status" value="1"/>
</dbReference>
<keyword evidence="5" id="KW-1185">Reference proteome</keyword>
<dbReference type="SMART" id="SM00822">
    <property type="entry name" value="PKS_KR"/>
    <property type="match status" value="1"/>
</dbReference>
<dbReference type="EMBL" id="MSIF01000025">
    <property type="protein sequence ID" value="OLF05811.1"/>
    <property type="molecule type" value="Genomic_DNA"/>
</dbReference>
<evidence type="ECO:0000256" key="2">
    <source>
        <dbReference type="SAM" id="MobiDB-lite"/>
    </source>
</evidence>
<proteinExistence type="inferred from homology"/>
<dbReference type="InterPro" id="IPR002347">
    <property type="entry name" value="SDR_fam"/>
</dbReference>
<dbReference type="PANTHER" id="PTHR42879:SF2">
    <property type="entry name" value="3-OXOACYL-[ACYL-CARRIER-PROTEIN] REDUCTASE FABG"/>
    <property type="match status" value="1"/>
</dbReference>
<gene>
    <name evidence="4" type="ORF">BLA60_34030</name>
</gene>
<dbReference type="Gene3D" id="3.40.50.720">
    <property type="entry name" value="NAD(P)-binding Rossmann-like Domain"/>
    <property type="match status" value="1"/>
</dbReference>
<protein>
    <submittedName>
        <fullName evidence="4">Short-chain dehydrogenase</fullName>
    </submittedName>
</protein>
<evidence type="ECO:0000259" key="3">
    <source>
        <dbReference type="SMART" id="SM00822"/>
    </source>
</evidence>
<organism evidence="4 5">
    <name type="scientific">Actinophytocola xinjiangensis</name>
    <dbReference type="NCBI Taxonomy" id="485602"/>
    <lineage>
        <taxon>Bacteria</taxon>
        <taxon>Bacillati</taxon>
        <taxon>Actinomycetota</taxon>
        <taxon>Actinomycetes</taxon>
        <taxon>Pseudonocardiales</taxon>
        <taxon>Pseudonocardiaceae</taxon>
    </lineage>
</organism>
<dbReference type="Pfam" id="PF13561">
    <property type="entry name" value="adh_short_C2"/>
    <property type="match status" value="1"/>
</dbReference>
<evidence type="ECO:0000256" key="1">
    <source>
        <dbReference type="ARBA" id="ARBA00006484"/>
    </source>
</evidence>
<comment type="similarity">
    <text evidence="1">Belongs to the short-chain dehydrogenases/reductases (SDR) family.</text>
</comment>
<dbReference type="PRINTS" id="PR00081">
    <property type="entry name" value="GDHRDH"/>
</dbReference>